<gene>
    <name evidence="1" type="ORF">EDD18DRAFT_500010</name>
</gene>
<evidence type="ECO:0008006" key="3">
    <source>
        <dbReference type="Google" id="ProtNLM"/>
    </source>
</evidence>
<evidence type="ECO:0000313" key="2">
    <source>
        <dbReference type="Proteomes" id="UP001175228"/>
    </source>
</evidence>
<proteinExistence type="predicted"/>
<keyword evidence="2" id="KW-1185">Reference proteome</keyword>
<sequence length="468" mass="52965">MFYGGALQMHVKANYDLRVFPDAPNSYYSTPPMTRFTVFDPTHKFWQLFWIFRRSSRRRKSFQRLYPVGPLWPEPVFKDDRQAMSLDGSAMFSVDTAAGCVWDAVHHPRGDDSGREDEYCVLKAQNTLFKVRRRVLARDDSAFRGLESFPNGRKYGNPRVIGISENAGKLRDLLWALHHVDPQSPNFVYNTSIFCLLNIAELSRKYHFPSFESWAADQLYKMLEVTALPFSLISTTPSSTSSSATLAENTPVSPSIDSLCVRLLDISFASRFDFLFSLVARRIITQTLWHDYHPGETLVRTIQDLSVRRSRFKIQLRQLLGVVYYRMLVSFPCSATSGGNVIFPRSMDVELRMSFLSAHESLTRMWADVRSSLSLDGGSESAFPSPHAGCKEMWDYYWAQSARRAEEAVRGQGTADVLGLLKSTMVAVRKIVADSPLVCLECSLAGLEAVDKVRDGIVNNLSGLFVYC</sequence>
<evidence type="ECO:0000313" key="1">
    <source>
        <dbReference type="EMBL" id="KAK0504400.1"/>
    </source>
</evidence>
<comment type="caution">
    <text evidence="1">The sequence shown here is derived from an EMBL/GenBank/DDBJ whole genome shotgun (WGS) entry which is preliminary data.</text>
</comment>
<name>A0AA39QK31_9AGAR</name>
<dbReference type="EMBL" id="JAUEPU010000003">
    <property type="protein sequence ID" value="KAK0504400.1"/>
    <property type="molecule type" value="Genomic_DNA"/>
</dbReference>
<reference evidence="1" key="1">
    <citation type="submission" date="2023-06" db="EMBL/GenBank/DDBJ databases">
        <authorList>
            <consortium name="Lawrence Berkeley National Laboratory"/>
            <person name="Ahrendt S."/>
            <person name="Sahu N."/>
            <person name="Indic B."/>
            <person name="Wong-Bajracharya J."/>
            <person name="Merenyi Z."/>
            <person name="Ke H.-M."/>
            <person name="Monk M."/>
            <person name="Kocsube S."/>
            <person name="Drula E."/>
            <person name="Lipzen A."/>
            <person name="Balint B."/>
            <person name="Henrissat B."/>
            <person name="Andreopoulos B."/>
            <person name="Martin F.M."/>
            <person name="Harder C.B."/>
            <person name="Rigling D."/>
            <person name="Ford K.L."/>
            <person name="Foster G.D."/>
            <person name="Pangilinan J."/>
            <person name="Papanicolaou A."/>
            <person name="Barry K."/>
            <person name="LaButti K."/>
            <person name="Viragh M."/>
            <person name="Koriabine M."/>
            <person name="Yan M."/>
            <person name="Riley R."/>
            <person name="Champramary S."/>
            <person name="Plett K.L."/>
            <person name="Tsai I.J."/>
            <person name="Slot J."/>
            <person name="Sipos G."/>
            <person name="Plett J."/>
            <person name="Nagy L.G."/>
            <person name="Grigoriev I.V."/>
        </authorList>
    </citation>
    <scope>NUCLEOTIDE SEQUENCE</scope>
    <source>
        <strain evidence="1">HWK02</strain>
    </source>
</reference>
<organism evidence="1 2">
    <name type="scientific">Armillaria luteobubalina</name>
    <dbReference type="NCBI Taxonomy" id="153913"/>
    <lineage>
        <taxon>Eukaryota</taxon>
        <taxon>Fungi</taxon>
        <taxon>Dikarya</taxon>
        <taxon>Basidiomycota</taxon>
        <taxon>Agaricomycotina</taxon>
        <taxon>Agaricomycetes</taxon>
        <taxon>Agaricomycetidae</taxon>
        <taxon>Agaricales</taxon>
        <taxon>Marasmiineae</taxon>
        <taxon>Physalacriaceae</taxon>
        <taxon>Armillaria</taxon>
    </lineage>
</organism>
<dbReference type="AlphaFoldDB" id="A0AA39QK31"/>
<protein>
    <recommendedName>
        <fullName evidence="3">BTB domain-containing protein</fullName>
    </recommendedName>
</protein>
<accession>A0AA39QK31</accession>
<dbReference type="Proteomes" id="UP001175228">
    <property type="component" value="Unassembled WGS sequence"/>
</dbReference>